<organism evidence="1">
    <name type="scientific">hydrothermal vent metagenome</name>
    <dbReference type="NCBI Taxonomy" id="652676"/>
    <lineage>
        <taxon>unclassified sequences</taxon>
        <taxon>metagenomes</taxon>
        <taxon>ecological metagenomes</taxon>
    </lineage>
</organism>
<dbReference type="EMBL" id="UOFO01000003">
    <property type="protein sequence ID" value="VAW83308.1"/>
    <property type="molecule type" value="Genomic_DNA"/>
</dbReference>
<dbReference type="AlphaFoldDB" id="A0A3B0YR13"/>
<sequence>MSNANIREKLGDFSSIVCLKALVVGLEDILGEKGARANLVLAGRIRGRTIIQDLELSNTDKPLEEWTAAVKEAIGEMGTRLCDISKVEKDGGILRVYLSETVCSAGEDPGSSRQLTFTLGAIQGAVEEATGKKFFAKQTGSVLRGQDYDIIDFEER</sequence>
<reference evidence="1" key="1">
    <citation type="submission" date="2018-06" db="EMBL/GenBank/DDBJ databases">
        <authorList>
            <person name="Zhirakovskaya E."/>
        </authorList>
    </citation>
    <scope>NUCLEOTIDE SEQUENCE</scope>
</reference>
<protein>
    <submittedName>
        <fullName evidence="1">Uncharacterized protein</fullName>
    </submittedName>
</protein>
<dbReference type="InterPro" id="IPR024096">
    <property type="entry name" value="NO_sig/Golgi_transp_ligand-bd"/>
</dbReference>
<name>A0A3B0YR13_9ZZZZ</name>
<gene>
    <name evidence="1" type="ORF">MNBD_GAMMA16-416</name>
</gene>
<evidence type="ECO:0000313" key="1">
    <source>
        <dbReference type="EMBL" id="VAW83308.1"/>
    </source>
</evidence>
<dbReference type="SUPFAM" id="SSF111126">
    <property type="entry name" value="Ligand-binding domain in the NO signalling and Golgi transport"/>
    <property type="match status" value="1"/>
</dbReference>
<proteinExistence type="predicted"/>
<accession>A0A3B0YR13</accession>